<keyword evidence="2" id="KW-0472">Membrane</keyword>
<evidence type="ECO:0000313" key="5">
    <source>
        <dbReference type="Proteomes" id="UP000291269"/>
    </source>
</evidence>
<keyword evidence="2" id="KW-0812">Transmembrane</keyword>
<dbReference type="EMBL" id="SDOZ01000002">
    <property type="protein sequence ID" value="RXZ61074.1"/>
    <property type="molecule type" value="Genomic_DNA"/>
</dbReference>
<feature type="chain" id="PRO_5020967302" description="Ig-like domain-containing protein" evidence="3">
    <location>
        <begin position="33"/>
        <end position="706"/>
    </location>
</feature>
<feature type="signal peptide" evidence="3">
    <location>
        <begin position="1"/>
        <end position="32"/>
    </location>
</feature>
<evidence type="ECO:0000256" key="2">
    <source>
        <dbReference type="SAM" id="Phobius"/>
    </source>
</evidence>
<name>A0A4Q2K8R0_9FIRM</name>
<evidence type="ECO:0000256" key="3">
    <source>
        <dbReference type="SAM" id="SignalP"/>
    </source>
</evidence>
<protein>
    <recommendedName>
        <fullName evidence="6">Ig-like domain-containing protein</fullName>
    </recommendedName>
</protein>
<gene>
    <name evidence="4" type="ORF">ESZ91_01455</name>
</gene>
<evidence type="ECO:0008006" key="6">
    <source>
        <dbReference type="Google" id="ProtNLM"/>
    </source>
</evidence>
<dbReference type="AlphaFoldDB" id="A0A4Q2K8R0"/>
<comment type="caution">
    <text evidence="4">The sequence shown here is derived from an EMBL/GenBank/DDBJ whole genome shotgun (WGS) entry which is preliminary data.</text>
</comment>
<keyword evidence="2" id="KW-1133">Transmembrane helix</keyword>
<dbReference type="Proteomes" id="UP000291269">
    <property type="component" value="Unassembled WGS sequence"/>
</dbReference>
<feature type="transmembrane region" description="Helical" evidence="2">
    <location>
        <begin position="654"/>
        <end position="676"/>
    </location>
</feature>
<keyword evidence="5" id="KW-1185">Reference proteome</keyword>
<reference evidence="4 5" key="1">
    <citation type="journal article" date="2019" name="Gut">
        <title>Antibiotics-induced monodominance of a novel gut bacterial order.</title>
        <authorList>
            <person name="Hildebrand F."/>
            <person name="Moitinho-Silva L."/>
            <person name="Blasche S."/>
            <person name="Jahn M.T."/>
            <person name="Gossmann T.I."/>
            <person name="Heuerta-Cepas J."/>
            <person name="Hercog R."/>
            <person name="Luetge M."/>
            <person name="Bahram M."/>
            <person name="Pryszlak A."/>
            <person name="Alves R.J."/>
            <person name="Waszak S.M."/>
            <person name="Zhu A."/>
            <person name="Ye L."/>
            <person name="Costea P.I."/>
            <person name="Aalvink S."/>
            <person name="Belzer C."/>
            <person name="Forslund S.K."/>
            <person name="Sunagawa S."/>
            <person name="Hentschel U."/>
            <person name="Merten C."/>
            <person name="Patil K.R."/>
            <person name="Benes V."/>
            <person name="Bork P."/>
        </authorList>
    </citation>
    <scope>NUCLEOTIDE SEQUENCE [LARGE SCALE GENOMIC DNA]</scope>
    <source>
        <strain evidence="4 5">HDS1380</strain>
    </source>
</reference>
<proteinExistence type="predicted"/>
<accession>A0A4Q2K8R0</accession>
<keyword evidence="3" id="KW-0732">Signal</keyword>
<feature type="compositionally biased region" description="Basic and acidic residues" evidence="1">
    <location>
        <begin position="691"/>
        <end position="700"/>
    </location>
</feature>
<sequence>MKRHTVKLFSLITGLALSLAAFFAVTVFSASAESYSAVNIFTTSVGASYDNTETNKNVTYQMGEQSTVSYRKNLALKWYERAEGETVGTAKYFTATIAFDGENFSKFSMKLEAAQHTMNKEEKSENTLTFEADNGAYTAYVNDQKEAGVSVTAQNGEFVIALTEAAIDDKPALDGTTGEFYVTVNGKYAGTFTNIGSNYAEYSSSSLTPLTFSLDEMKEGGADKQRVEIRKLNNQSMALDKDSGKIEDDAAPIFVLNDEVKVLKLGDTLDFDYKNIDVLDSSVSTEFYSFVFKGTDTDKDPDETAEDETDKGLYYEKSDTLSKVVFMENDLYNGTDNAYVSVAFRLSDGDNHAFYYLEDYALSAKVDGSTKEYVRVSKKVDSRPDYIEENVGAYQTAVSEAARKDGKSIQIGTGAYYYLPSLRSLISDADCGYTELTFDVYYKNQTTESGSATGLSYNELKFEIATAGKYEFKVVAKNKFGNVMQYEKDGKTYNVTSSNVWDVEEIPSFTFDVYNNGPSIEESEINDLGYIDVTFTFPAFEIVGLSGYSSEYKLFRLDGDSSSLTLDEVNSDPSKYTWKEIEEYDSDKEEDEGDNVYEWRPSSRSFIPQEKGFYMITVKVVDSDRMSAESHQVVNVTSEVDTVHGETYWLRDNVLSVVFMAIGGLCLIGIIVLLVIKPKEESEVVSVKKARKEELKEKRENRNKKQ</sequence>
<evidence type="ECO:0000313" key="4">
    <source>
        <dbReference type="EMBL" id="RXZ61074.1"/>
    </source>
</evidence>
<feature type="region of interest" description="Disordered" evidence="1">
    <location>
        <begin position="687"/>
        <end position="706"/>
    </location>
</feature>
<dbReference type="RefSeq" id="WP_129223388.1">
    <property type="nucleotide sequence ID" value="NZ_SDOZ01000002.1"/>
</dbReference>
<organism evidence="4 5">
    <name type="scientific">Candidatus Borkfalkia ceftriaxoniphila</name>
    <dbReference type="NCBI Taxonomy" id="2508949"/>
    <lineage>
        <taxon>Bacteria</taxon>
        <taxon>Bacillati</taxon>
        <taxon>Bacillota</taxon>
        <taxon>Clostridia</taxon>
        <taxon>Christensenellales</taxon>
        <taxon>Christensenellaceae</taxon>
        <taxon>Candidatus Borkfalkia</taxon>
    </lineage>
</organism>
<evidence type="ECO:0000256" key="1">
    <source>
        <dbReference type="SAM" id="MobiDB-lite"/>
    </source>
</evidence>